<dbReference type="GO" id="GO:0003937">
    <property type="term" value="F:IMP cyclohydrolase activity"/>
    <property type="evidence" value="ECO:0007669"/>
    <property type="project" value="InterPro"/>
</dbReference>
<sequence length="341" mass="36214">MSDTEFPEELNLKFKRADILRYGENPHQKAALYVDGTDTRPSVARARKLQGKELSYNNLMDADAAFECVAEFEEPAAVIVKHMNPCGAALGESAEDAYRRAFACDPVSAFGGIVAINSHLSPGLASKLVEIFLEVVVAPSADDEALAILSAKPNVRVLITGSMPASTRANSSTRGGPDKDSGQRVVRSISGGLLVSTSDNKVFDGEVKTVTKRAPTTNELADMLFAFTVVKHVKSNAIVYAKNGATVGIGAGQMSRIYSAKIAALKAAEIEVKPQSTSVLKGGVMASDAFMPFPDCVEAAHEVGTTAIIQPGGSLKDQDSIDACDKYGMAMVFTGVRHFRH</sequence>
<dbReference type="PANTHER" id="PTHR11692">
    <property type="entry name" value="BIFUNCTIONAL PURINE BIOSYNTHESIS PROTEIN PURH"/>
    <property type="match status" value="1"/>
</dbReference>
<accession>A0A1F6E635</accession>
<evidence type="ECO:0000313" key="5">
    <source>
        <dbReference type="EMBL" id="OGG69165.1"/>
    </source>
</evidence>
<dbReference type="GO" id="GO:0005829">
    <property type="term" value="C:cytosol"/>
    <property type="evidence" value="ECO:0007669"/>
    <property type="project" value="TreeGrafter"/>
</dbReference>
<dbReference type="FunFam" id="3.40.140.20:FF:000002">
    <property type="entry name" value="Bifunctional purine biosynthesis protein PurH"/>
    <property type="match status" value="1"/>
</dbReference>
<dbReference type="GO" id="GO:0006189">
    <property type="term" value="P:'de novo' IMP biosynthetic process"/>
    <property type="evidence" value="ECO:0007669"/>
    <property type="project" value="TreeGrafter"/>
</dbReference>
<dbReference type="InterPro" id="IPR002695">
    <property type="entry name" value="PurH-like"/>
</dbReference>
<comment type="caution">
    <text evidence="5">The sequence shown here is derived from an EMBL/GenBank/DDBJ whole genome shotgun (WGS) entry which is preliminary data.</text>
</comment>
<dbReference type="InterPro" id="IPR024051">
    <property type="entry name" value="AICAR_Tfase_dup_dom_sf"/>
</dbReference>
<evidence type="ECO:0008006" key="7">
    <source>
        <dbReference type="Google" id="ProtNLM"/>
    </source>
</evidence>
<dbReference type="NCBIfam" id="NF002049">
    <property type="entry name" value="PRK00881.1"/>
    <property type="match status" value="1"/>
</dbReference>
<dbReference type="AlphaFoldDB" id="A0A1F6E635"/>
<dbReference type="Pfam" id="PF01808">
    <property type="entry name" value="AICARFT_IMPCHas"/>
    <property type="match status" value="1"/>
</dbReference>
<keyword evidence="4" id="KW-0511">Multifunctional enzyme</keyword>
<dbReference type="PANTHER" id="PTHR11692:SF0">
    <property type="entry name" value="BIFUNCTIONAL PURINE BIOSYNTHESIS PROTEIN ATIC"/>
    <property type="match status" value="1"/>
</dbReference>
<keyword evidence="2" id="KW-0658">Purine biosynthesis</keyword>
<dbReference type="Proteomes" id="UP000176914">
    <property type="component" value="Unassembled WGS sequence"/>
</dbReference>
<dbReference type="GO" id="GO:0004643">
    <property type="term" value="F:phosphoribosylaminoimidazolecarboxamide formyltransferase activity"/>
    <property type="evidence" value="ECO:0007669"/>
    <property type="project" value="InterPro"/>
</dbReference>
<evidence type="ECO:0000313" key="6">
    <source>
        <dbReference type="Proteomes" id="UP000176914"/>
    </source>
</evidence>
<dbReference type="SUPFAM" id="SSF53927">
    <property type="entry name" value="Cytidine deaminase-like"/>
    <property type="match status" value="1"/>
</dbReference>
<dbReference type="Gene3D" id="3.40.140.20">
    <property type="match status" value="2"/>
</dbReference>
<gene>
    <name evidence="5" type="ORF">A3C20_03465</name>
</gene>
<dbReference type="SMART" id="SM00798">
    <property type="entry name" value="AICARFT_IMPCHas"/>
    <property type="match status" value="1"/>
</dbReference>
<dbReference type="EMBL" id="MFLL01000018">
    <property type="protein sequence ID" value="OGG69165.1"/>
    <property type="molecule type" value="Genomic_DNA"/>
</dbReference>
<dbReference type="FunFam" id="3.40.140.20:FF:000001">
    <property type="entry name" value="Bifunctional purine biosynthesis protein PurH"/>
    <property type="match status" value="1"/>
</dbReference>
<name>A0A1F6E635_9BACT</name>
<evidence type="ECO:0000256" key="2">
    <source>
        <dbReference type="ARBA" id="ARBA00022755"/>
    </source>
</evidence>
<evidence type="ECO:0000256" key="4">
    <source>
        <dbReference type="ARBA" id="ARBA00023268"/>
    </source>
</evidence>
<keyword evidence="1" id="KW-0808">Transferase</keyword>
<evidence type="ECO:0000256" key="3">
    <source>
        <dbReference type="ARBA" id="ARBA00022801"/>
    </source>
</evidence>
<evidence type="ECO:0000256" key="1">
    <source>
        <dbReference type="ARBA" id="ARBA00022679"/>
    </source>
</evidence>
<protein>
    <recommendedName>
        <fullName evidence="7">Bifunctional phosphoribosylaminoimidazolecarboxamide formyltransferase/inosine monophosphate cyclohydrolase</fullName>
    </recommendedName>
</protein>
<organism evidence="5 6">
    <name type="scientific">Candidatus Kaiserbacteria bacterium RIFCSPHIGHO2_02_FULL_55_25</name>
    <dbReference type="NCBI Taxonomy" id="1798498"/>
    <lineage>
        <taxon>Bacteria</taxon>
        <taxon>Candidatus Kaiseribacteriota</taxon>
    </lineage>
</organism>
<proteinExistence type="predicted"/>
<keyword evidence="3" id="KW-0378">Hydrolase</keyword>
<dbReference type="InterPro" id="IPR016193">
    <property type="entry name" value="Cytidine_deaminase-like"/>
</dbReference>
<reference evidence="5 6" key="1">
    <citation type="journal article" date="2016" name="Nat. Commun.">
        <title>Thousands of microbial genomes shed light on interconnected biogeochemical processes in an aquifer system.</title>
        <authorList>
            <person name="Anantharaman K."/>
            <person name="Brown C.T."/>
            <person name="Hug L.A."/>
            <person name="Sharon I."/>
            <person name="Castelle C.J."/>
            <person name="Probst A.J."/>
            <person name="Thomas B.C."/>
            <person name="Singh A."/>
            <person name="Wilkins M.J."/>
            <person name="Karaoz U."/>
            <person name="Brodie E.L."/>
            <person name="Williams K.H."/>
            <person name="Hubbard S.S."/>
            <person name="Banfield J.F."/>
        </authorList>
    </citation>
    <scope>NUCLEOTIDE SEQUENCE [LARGE SCALE GENOMIC DNA]</scope>
</reference>